<reference evidence="2 3" key="1">
    <citation type="submission" date="2013-07" db="EMBL/GenBank/DDBJ databases">
        <authorList>
            <person name="Weinstock G."/>
            <person name="Sodergren E."/>
            <person name="Wylie T."/>
            <person name="Fulton L."/>
            <person name="Fulton R."/>
            <person name="Fronick C."/>
            <person name="O'Laughlin M."/>
            <person name="Godfrey J."/>
            <person name="Miner T."/>
            <person name="Herter B."/>
            <person name="Appelbaum E."/>
            <person name="Cordes M."/>
            <person name="Lek S."/>
            <person name="Wollam A."/>
            <person name="Pepin K.H."/>
            <person name="Palsikar V.B."/>
            <person name="Mitreva M."/>
            <person name="Wilson R.K."/>
        </authorList>
    </citation>
    <scope>NUCLEOTIDE SEQUENCE [LARGE SCALE GENOMIC DNA]</scope>
    <source>
        <strain evidence="2 3">ATCC 27760</strain>
    </source>
</reference>
<feature type="transmembrane region" description="Helical" evidence="1">
    <location>
        <begin position="20"/>
        <end position="42"/>
    </location>
</feature>
<keyword evidence="3" id="KW-1185">Reference proteome</keyword>
<proteinExistence type="predicted"/>
<dbReference type="EMBL" id="AWVF01000364">
    <property type="protein sequence ID" value="ERJ90144.1"/>
    <property type="molecule type" value="Genomic_DNA"/>
</dbReference>
<dbReference type="HOGENOM" id="CLU_2993986_0_0_9"/>
<dbReference type="STRING" id="411473.RUMCAL_02850"/>
<keyword evidence="1" id="KW-0472">Membrane</keyword>
<sequence length="57" mass="6658">MYVMPVHSLQTPVHALRTISIIHHLAMFFNANFADFCTFFISKSEKPYFQKKSCFSV</sequence>
<dbReference type="AlphaFoldDB" id="U2LKX7"/>
<comment type="caution">
    <text evidence="2">The sequence shown here is derived from an EMBL/GenBank/DDBJ whole genome shotgun (WGS) entry which is preliminary data.</text>
</comment>
<protein>
    <submittedName>
        <fullName evidence="2">Uncharacterized protein</fullName>
    </submittedName>
</protein>
<gene>
    <name evidence="2" type="ORF">RUMCAL_02850</name>
</gene>
<keyword evidence="1" id="KW-1133">Transmembrane helix</keyword>
<name>U2LKX7_9FIRM</name>
<evidence type="ECO:0000313" key="3">
    <source>
        <dbReference type="Proteomes" id="UP000016662"/>
    </source>
</evidence>
<accession>U2LKX7</accession>
<organism evidence="2 3">
    <name type="scientific">Ruminococcus callidus ATCC 27760</name>
    <dbReference type="NCBI Taxonomy" id="411473"/>
    <lineage>
        <taxon>Bacteria</taxon>
        <taxon>Bacillati</taxon>
        <taxon>Bacillota</taxon>
        <taxon>Clostridia</taxon>
        <taxon>Eubacteriales</taxon>
        <taxon>Oscillospiraceae</taxon>
        <taxon>Ruminococcus</taxon>
    </lineage>
</organism>
<dbReference type="Proteomes" id="UP000016662">
    <property type="component" value="Unassembled WGS sequence"/>
</dbReference>
<keyword evidence="1" id="KW-0812">Transmembrane</keyword>
<evidence type="ECO:0000313" key="2">
    <source>
        <dbReference type="EMBL" id="ERJ90144.1"/>
    </source>
</evidence>
<evidence type="ECO:0000256" key="1">
    <source>
        <dbReference type="SAM" id="Phobius"/>
    </source>
</evidence>